<proteinExistence type="inferred from homology"/>
<comment type="caution">
    <text evidence="6">The sequence shown here is derived from an EMBL/GenBank/DDBJ whole genome shotgun (WGS) entry which is preliminary data.</text>
</comment>
<evidence type="ECO:0000256" key="5">
    <source>
        <dbReference type="SAM" id="SignalP"/>
    </source>
</evidence>
<evidence type="ECO:0000313" key="7">
    <source>
        <dbReference type="Proteomes" id="UP001437460"/>
    </source>
</evidence>
<evidence type="ECO:0000256" key="1">
    <source>
        <dbReference type="ARBA" id="ARBA00009023"/>
    </source>
</evidence>
<keyword evidence="2" id="KW-0813">Transport</keyword>
<name>A0ABV1HJK4_9FIRM</name>
<keyword evidence="3 5" id="KW-0732">Signal</keyword>
<feature type="region of interest" description="Disordered" evidence="4">
    <location>
        <begin position="24"/>
        <end position="57"/>
    </location>
</feature>
<protein>
    <submittedName>
        <fullName evidence="6">TRAP transporter substrate-binding protein</fullName>
    </submittedName>
</protein>
<accession>A0ABV1HJK4</accession>
<evidence type="ECO:0000256" key="3">
    <source>
        <dbReference type="ARBA" id="ARBA00022729"/>
    </source>
</evidence>
<comment type="similarity">
    <text evidence="1">Belongs to the bacterial solute-binding protein 7 family.</text>
</comment>
<keyword evidence="7" id="KW-1185">Reference proteome</keyword>
<evidence type="ECO:0000256" key="4">
    <source>
        <dbReference type="SAM" id="MobiDB-lite"/>
    </source>
</evidence>
<sequence length="372" mass="40129">MRKSMKRVVSLGMCVAMMASVTACGGSGSSSANKTAETKAAEASGEKKDDAAPAASDDTPVKLRMASVVSGNELNERKTGMAAGLMTWIDTVQEESGGSISIDLFPDSQLASGTDAIVNGITSGAFEVAHFTTSNWGEYSNAFAELNVPYLFSNYDDVAKVLEGDIGQQMKDRLEQDVNGVKPLAYIYIGFRNVTASKPVQTVADMKGLKIRTMNDKLQIAAMEAMGCAVTSVPISELYSALQTKMVDAEENPLSTIYSNKFYEVNPYCCLTNHSYTSTFVFMNRDVYDKLSDNQKAAVEKANEAAMKASKDAAAVADDEYEKLLTDAGMTIYAPTDEEMKGFQDAASSCWDQAKEIMGAERYDALMKVLGK</sequence>
<dbReference type="CDD" id="cd13603">
    <property type="entry name" value="PBP2_TRAP_Siap_TeaA_like"/>
    <property type="match status" value="1"/>
</dbReference>
<dbReference type="PROSITE" id="PS51257">
    <property type="entry name" value="PROKAR_LIPOPROTEIN"/>
    <property type="match status" value="1"/>
</dbReference>
<gene>
    <name evidence="6" type="ORF">WMO41_04865</name>
</gene>
<feature type="compositionally biased region" description="Basic and acidic residues" evidence="4">
    <location>
        <begin position="36"/>
        <end position="51"/>
    </location>
</feature>
<dbReference type="InterPro" id="IPR018389">
    <property type="entry name" value="DctP_fam"/>
</dbReference>
<feature type="signal peptide" evidence="5">
    <location>
        <begin position="1"/>
        <end position="25"/>
    </location>
</feature>
<dbReference type="Gene3D" id="3.40.190.170">
    <property type="entry name" value="Bacterial extracellular solute-binding protein, family 7"/>
    <property type="match status" value="1"/>
</dbReference>
<reference evidence="6 7" key="1">
    <citation type="submission" date="2024-03" db="EMBL/GenBank/DDBJ databases">
        <title>Human intestinal bacterial collection.</title>
        <authorList>
            <person name="Pauvert C."/>
            <person name="Hitch T.C.A."/>
            <person name="Clavel T."/>
        </authorList>
    </citation>
    <scope>NUCLEOTIDE SEQUENCE [LARGE SCALE GENOMIC DNA]</scope>
    <source>
        <strain evidence="6 7">CLA-AP-H27</strain>
    </source>
</reference>
<dbReference type="NCBIfam" id="NF037995">
    <property type="entry name" value="TRAP_S1"/>
    <property type="match status" value="1"/>
</dbReference>
<evidence type="ECO:0000313" key="6">
    <source>
        <dbReference type="EMBL" id="MEQ2562496.1"/>
    </source>
</evidence>
<dbReference type="PIRSF" id="PIRSF006470">
    <property type="entry name" value="DctB"/>
    <property type="match status" value="1"/>
</dbReference>
<dbReference type="Pfam" id="PF03480">
    <property type="entry name" value="DctP"/>
    <property type="match status" value="1"/>
</dbReference>
<feature type="chain" id="PRO_5046238952" evidence="5">
    <location>
        <begin position="26"/>
        <end position="372"/>
    </location>
</feature>
<dbReference type="PANTHER" id="PTHR33376:SF7">
    <property type="entry name" value="C4-DICARBOXYLATE-BINDING PROTEIN DCTB"/>
    <property type="match status" value="1"/>
</dbReference>
<dbReference type="InterPro" id="IPR004682">
    <property type="entry name" value="TRAP_DctP"/>
</dbReference>
<dbReference type="Proteomes" id="UP001437460">
    <property type="component" value="Unassembled WGS sequence"/>
</dbReference>
<organism evidence="6 7">
    <name type="scientific">Ventrimonas faecis</name>
    <dbReference type="NCBI Taxonomy" id="3133170"/>
    <lineage>
        <taxon>Bacteria</taxon>
        <taxon>Bacillati</taxon>
        <taxon>Bacillota</taxon>
        <taxon>Clostridia</taxon>
        <taxon>Lachnospirales</taxon>
        <taxon>Lachnospiraceae</taxon>
        <taxon>Ventrimonas</taxon>
    </lineage>
</organism>
<dbReference type="RefSeq" id="WP_349228794.1">
    <property type="nucleotide sequence ID" value="NZ_JBBMFJ010000006.1"/>
</dbReference>
<dbReference type="EMBL" id="JBBMFJ010000006">
    <property type="protein sequence ID" value="MEQ2562496.1"/>
    <property type="molecule type" value="Genomic_DNA"/>
</dbReference>
<evidence type="ECO:0000256" key="2">
    <source>
        <dbReference type="ARBA" id="ARBA00022448"/>
    </source>
</evidence>
<dbReference type="PANTHER" id="PTHR33376">
    <property type="match status" value="1"/>
</dbReference>
<dbReference type="InterPro" id="IPR038404">
    <property type="entry name" value="TRAP_DctP_sf"/>
</dbReference>
<dbReference type="NCBIfam" id="TIGR00787">
    <property type="entry name" value="dctP"/>
    <property type="match status" value="1"/>
</dbReference>